<protein>
    <submittedName>
        <fullName evidence="1">Uncharacterized protein</fullName>
    </submittedName>
</protein>
<dbReference type="EMBL" id="QZCH01000052">
    <property type="protein sequence ID" value="RJG37348.1"/>
    <property type="molecule type" value="Genomic_DNA"/>
</dbReference>
<dbReference type="RefSeq" id="WP_119912527.1">
    <property type="nucleotide sequence ID" value="NZ_QZCH01000052.1"/>
</dbReference>
<organism evidence="1 2">
    <name type="scientific">Motilimonas pumila</name>
    <dbReference type="NCBI Taxonomy" id="2303987"/>
    <lineage>
        <taxon>Bacteria</taxon>
        <taxon>Pseudomonadati</taxon>
        <taxon>Pseudomonadota</taxon>
        <taxon>Gammaproteobacteria</taxon>
        <taxon>Alteromonadales</taxon>
        <taxon>Alteromonadales genera incertae sedis</taxon>
        <taxon>Motilimonas</taxon>
    </lineage>
</organism>
<name>A0A418Y9H4_9GAMM</name>
<dbReference type="AlphaFoldDB" id="A0A418Y9H4"/>
<keyword evidence="2" id="KW-1185">Reference proteome</keyword>
<sequence length="60" mass="6934">MREVIKVTLVLSVPPEATDAEIDHFVRHQFVQEQEQAPLTEGEAVEPSEVKLIAHRWKRD</sequence>
<reference evidence="1 2" key="1">
    <citation type="submission" date="2018-09" db="EMBL/GenBank/DDBJ databases">
        <authorList>
            <person name="Wang F."/>
        </authorList>
    </citation>
    <scope>NUCLEOTIDE SEQUENCE [LARGE SCALE GENOMIC DNA]</scope>
    <source>
        <strain evidence="1 2">PLHSC7-2</strain>
    </source>
</reference>
<reference evidence="1 2" key="2">
    <citation type="submission" date="2019-01" db="EMBL/GenBank/DDBJ databases">
        <title>Motilimonas pumilus sp. nov., isolated from the gut of sea cucumber (Apostichopus japonicus).</title>
        <authorList>
            <person name="Wang F.-Q."/>
            <person name="Ren L.-H."/>
            <person name="Lin Y.-W."/>
            <person name="Sun G.-H."/>
            <person name="Du Z.-J."/>
            <person name="Zhao J.-X."/>
            <person name="Liu X.-J."/>
            <person name="Liu L.-J."/>
        </authorList>
    </citation>
    <scope>NUCLEOTIDE SEQUENCE [LARGE SCALE GENOMIC DNA]</scope>
    <source>
        <strain evidence="1 2">PLHSC7-2</strain>
    </source>
</reference>
<evidence type="ECO:0000313" key="1">
    <source>
        <dbReference type="EMBL" id="RJG37348.1"/>
    </source>
</evidence>
<evidence type="ECO:0000313" key="2">
    <source>
        <dbReference type="Proteomes" id="UP000283255"/>
    </source>
</evidence>
<accession>A0A418Y9H4</accession>
<dbReference type="Proteomes" id="UP000283255">
    <property type="component" value="Unassembled WGS sequence"/>
</dbReference>
<proteinExistence type="predicted"/>
<comment type="caution">
    <text evidence="1">The sequence shown here is derived from an EMBL/GenBank/DDBJ whole genome shotgun (WGS) entry which is preliminary data.</text>
</comment>
<gene>
    <name evidence="1" type="ORF">D1Z90_19830</name>
</gene>